<proteinExistence type="predicted"/>
<organism evidence="5 6">
    <name type="scientific">Raoultella planticola</name>
    <name type="common">Klebsiella planticola</name>
    <dbReference type="NCBI Taxonomy" id="575"/>
    <lineage>
        <taxon>Bacteria</taxon>
        <taxon>Pseudomonadati</taxon>
        <taxon>Pseudomonadota</taxon>
        <taxon>Gammaproteobacteria</taxon>
        <taxon>Enterobacterales</taxon>
        <taxon>Enterobacteriaceae</taxon>
        <taxon>Klebsiella/Raoultella group</taxon>
        <taxon>Raoultella</taxon>
    </lineage>
</organism>
<dbReference type="PANTHER" id="PTHR47504:SF5">
    <property type="entry name" value="RIGHT ORIGIN-BINDING PROTEIN"/>
    <property type="match status" value="1"/>
</dbReference>
<protein>
    <recommendedName>
        <fullName evidence="4">HTH araC/xylS-type domain-containing protein</fullName>
    </recommendedName>
</protein>
<sequence>MTLSVYHTNTIICLTDWVEQNLDRPLSLDDIAIKSGYTKWYIQRVFRSVTGCSIAAYIRARKLTNAALLVRLSSRSINDVAEKLHFRSPQSFCRQFHQQFGVTPMGYRHMDKWYSRGILMPFSMSVLDISVSDLYKYETQKKEVWVLREQVDSDSFFERMEPDELCSLISKRLKRFSLSDQNVITHFLSQGERKHRLKDVRLADTDKLNNLSPIDSALLILKPRISSTRRIKL</sequence>
<name>A0A443VP58_RAOPL</name>
<comment type="caution">
    <text evidence="5">The sequence shown here is derived from an EMBL/GenBank/DDBJ whole genome shotgun (WGS) entry which is preliminary data.</text>
</comment>
<keyword evidence="1" id="KW-0805">Transcription regulation</keyword>
<dbReference type="Gene3D" id="1.10.10.60">
    <property type="entry name" value="Homeodomain-like"/>
    <property type="match status" value="2"/>
</dbReference>
<keyword evidence="3" id="KW-0804">Transcription</keyword>
<reference evidence="5 6" key="1">
    <citation type="submission" date="2018-06" db="EMBL/GenBank/DDBJ databases">
        <title>Carbapenemase-producing Enterobacteriaceae present in wastewater treatment plant effluent and nearby surface waters in the US.</title>
        <authorList>
            <person name="Mathys D.A."/>
            <person name="Mollenkopf D.F."/>
            <person name="Feicht S.M."/>
            <person name="Adams R.J."/>
            <person name="Albers A.L."/>
            <person name="Stuever D.M."/>
            <person name="Daniels J.B."/>
            <person name="Wittum T.E."/>
        </authorList>
    </citation>
    <scope>NUCLEOTIDE SEQUENCE [LARGE SCALE GENOMIC DNA]</scope>
    <source>
        <strain evidence="5 6">GEO_47_Down_B</strain>
    </source>
</reference>
<evidence type="ECO:0000256" key="1">
    <source>
        <dbReference type="ARBA" id="ARBA00023015"/>
    </source>
</evidence>
<accession>A0A443VP58</accession>
<dbReference type="PROSITE" id="PS01124">
    <property type="entry name" value="HTH_ARAC_FAMILY_2"/>
    <property type="match status" value="1"/>
</dbReference>
<evidence type="ECO:0000256" key="3">
    <source>
        <dbReference type="ARBA" id="ARBA00023163"/>
    </source>
</evidence>
<dbReference type="InterPro" id="IPR009057">
    <property type="entry name" value="Homeodomain-like_sf"/>
</dbReference>
<dbReference type="InterPro" id="IPR018060">
    <property type="entry name" value="HTH_AraC"/>
</dbReference>
<dbReference type="PANTHER" id="PTHR47504">
    <property type="entry name" value="RIGHT ORIGIN-BINDING PROTEIN"/>
    <property type="match status" value="1"/>
</dbReference>
<evidence type="ECO:0000259" key="4">
    <source>
        <dbReference type="PROSITE" id="PS01124"/>
    </source>
</evidence>
<dbReference type="Pfam" id="PF12833">
    <property type="entry name" value="HTH_18"/>
    <property type="match status" value="1"/>
</dbReference>
<dbReference type="GO" id="GO:0003700">
    <property type="term" value="F:DNA-binding transcription factor activity"/>
    <property type="evidence" value="ECO:0007669"/>
    <property type="project" value="InterPro"/>
</dbReference>
<keyword evidence="2" id="KW-0238">DNA-binding</keyword>
<feature type="domain" description="HTH araC/xylS-type" evidence="4">
    <location>
        <begin position="12"/>
        <end position="110"/>
    </location>
</feature>
<dbReference type="EMBL" id="QKOX01000008">
    <property type="protein sequence ID" value="RWT23326.1"/>
    <property type="molecule type" value="Genomic_DNA"/>
</dbReference>
<dbReference type="Proteomes" id="UP000288843">
    <property type="component" value="Unassembled WGS sequence"/>
</dbReference>
<dbReference type="SMART" id="SM00342">
    <property type="entry name" value="HTH_ARAC"/>
    <property type="match status" value="1"/>
</dbReference>
<dbReference type="GO" id="GO:0043565">
    <property type="term" value="F:sequence-specific DNA binding"/>
    <property type="evidence" value="ECO:0007669"/>
    <property type="project" value="InterPro"/>
</dbReference>
<evidence type="ECO:0000313" key="5">
    <source>
        <dbReference type="EMBL" id="RWT23326.1"/>
    </source>
</evidence>
<evidence type="ECO:0000256" key="2">
    <source>
        <dbReference type="ARBA" id="ARBA00023125"/>
    </source>
</evidence>
<dbReference type="InterPro" id="IPR050959">
    <property type="entry name" value="MarA-like"/>
</dbReference>
<evidence type="ECO:0000313" key="6">
    <source>
        <dbReference type="Proteomes" id="UP000288843"/>
    </source>
</evidence>
<gene>
    <name evidence="5" type="ORF">DN603_09510</name>
</gene>
<dbReference type="SUPFAM" id="SSF46689">
    <property type="entry name" value="Homeodomain-like"/>
    <property type="match status" value="2"/>
</dbReference>
<dbReference type="AlphaFoldDB" id="A0A443VP58"/>